<dbReference type="OrthoDB" id="3431226at2"/>
<reference evidence="1 2" key="1">
    <citation type="submission" date="2019-03" db="EMBL/GenBank/DDBJ databases">
        <title>Genomic Encyclopedia of Type Strains, Phase IV (KMG-IV): sequencing the most valuable type-strain genomes for metagenomic binning, comparative biology and taxonomic classification.</title>
        <authorList>
            <person name="Goeker M."/>
        </authorList>
    </citation>
    <scope>NUCLEOTIDE SEQUENCE [LARGE SCALE GENOMIC DNA]</scope>
    <source>
        <strain evidence="1 2">DSM 46770</strain>
    </source>
</reference>
<gene>
    <name evidence="1" type="ORF">EV190_12139</name>
</gene>
<comment type="caution">
    <text evidence="1">The sequence shown here is derived from an EMBL/GenBank/DDBJ whole genome shotgun (WGS) entry which is preliminary data.</text>
</comment>
<dbReference type="AlphaFoldDB" id="A0A4R6UL11"/>
<evidence type="ECO:0008006" key="3">
    <source>
        <dbReference type="Google" id="ProtNLM"/>
    </source>
</evidence>
<sequence>MSGVGDHEISGTYEYKSAFVRRYVAEGIEQGMVQGIFQGLDQGLDKGLEKGLEKGLKRGLAQGRARSILTVLSVRDVEVAEEKRERILDCADLEVLSVWLRRAVTARTVAELFD</sequence>
<accession>A0A4R6UL11</accession>
<dbReference type="EMBL" id="SNYN01000021">
    <property type="protein sequence ID" value="TDQ47571.1"/>
    <property type="molecule type" value="Genomic_DNA"/>
</dbReference>
<dbReference type="RefSeq" id="WP_133742927.1">
    <property type="nucleotide sequence ID" value="NZ_SNYN01000021.1"/>
</dbReference>
<protein>
    <recommendedName>
        <fullName evidence="3">Essential protein Yae1 N-terminal domain-containing protein</fullName>
    </recommendedName>
</protein>
<proteinExistence type="predicted"/>
<organism evidence="1 2">
    <name type="scientific">Actinorugispora endophytica</name>
    <dbReference type="NCBI Taxonomy" id="1605990"/>
    <lineage>
        <taxon>Bacteria</taxon>
        <taxon>Bacillati</taxon>
        <taxon>Actinomycetota</taxon>
        <taxon>Actinomycetes</taxon>
        <taxon>Streptosporangiales</taxon>
        <taxon>Nocardiopsidaceae</taxon>
        <taxon>Actinorugispora</taxon>
    </lineage>
</organism>
<dbReference type="Proteomes" id="UP000295281">
    <property type="component" value="Unassembled WGS sequence"/>
</dbReference>
<evidence type="ECO:0000313" key="2">
    <source>
        <dbReference type="Proteomes" id="UP000295281"/>
    </source>
</evidence>
<keyword evidence="2" id="KW-1185">Reference proteome</keyword>
<evidence type="ECO:0000313" key="1">
    <source>
        <dbReference type="EMBL" id="TDQ47571.1"/>
    </source>
</evidence>
<name>A0A4R6UL11_9ACTN</name>